<evidence type="ECO:0000313" key="3">
    <source>
        <dbReference type="Proteomes" id="UP000001307"/>
    </source>
</evidence>
<keyword evidence="3" id="KW-1185">Reference proteome</keyword>
<dbReference type="InParanoid" id="E4XCS7"/>
<organism evidence="2">
    <name type="scientific">Oikopleura dioica</name>
    <name type="common">Tunicate</name>
    <dbReference type="NCBI Taxonomy" id="34765"/>
    <lineage>
        <taxon>Eukaryota</taxon>
        <taxon>Metazoa</taxon>
        <taxon>Chordata</taxon>
        <taxon>Tunicata</taxon>
        <taxon>Appendicularia</taxon>
        <taxon>Copelata</taxon>
        <taxon>Oikopleuridae</taxon>
        <taxon>Oikopleura</taxon>
    </lineage>
</organism>
<evidence type="ECO:0000256" key="1">
    <source>
        <dbReference type="SAM" id="MobiDB-lite"/>
    </source>
</evidence>
<feature type="region of interest" description="Disordered" evidence="1">
    <location>
        <begin position="38"/>
        <end position="67"/>
    </location>
</feature>
<protein>
    <submittedName>
        <fullName evidence="2">Uncharacterized protein</fullName>
    </submittedName>
</protein>
<feature type="compositionally biased region" description="Polar residues" evidence="1">
    <location>
        <begin position="46"/>
        <end position="59"/>
    </location>
</feature>
<accession>E4XCS7</accession>
<gene>
    <name evidence="2" type="ORF">GSOID_T00007958001</name>
</gene>
<dbReference type="EMBL" id="FN653037">
    <property type="protein sequence ID" value="CBY09402.1"/>
    <property type="molecule type" value="Genomic_DNA"/>
</dbReference>
<reference evidence="2" key="1">
    <citation type="journal article" date="2010" name="Science">
        <title>Plasticity of animal genome architecture unmasked by rapid evolution of a pelagic tunicate.</title>
        <authorList>
            <person name="Denoeud F."/>
            <person name="Henriet S."/>
            <person name="Mungpakdee S."/>
            <person name="Aury J.M."/>
            <person name="Da Silva C."/>
            <person name="Brinkmann H."/>
            <person name="Mikhaleva J."/>
            <person name="Olsen L.C."/>
            <person name="Jubin C."/>
            <person name="Canestro C."/>
            <person name="Bouquet J.M."/>
            <person name="Danks G."/>
            <person name="Poulain J."/>
            <person name="Campsteijn C."/>
            <person name="Adamski M."/>
            <person name="Cross I."/>
            <person name="Yadetie F."/>
            <person name="Muffato M."/>
            <person name="Louis A."/>
            <person name="Butcher S."/>
            <person name="Tsagkogeorga G."/>
            <person name="Konrad A."/>
            <person name="Singh S."/>
            <person name="Jensen M.F."/>
            <person name="Cong E.H."/>
            <person name="Eikeseth-Otteraa H."/>
            <person name="Noel B."/>
            <person name="Anthouard V."/>
            <person name="Porcel B.M."/>
            <person name="Kachouri-Lafond R."/>
            <person name="Nishino A."/>
            <person name="Ugolini M."/>
            <person name="Chourrout P."/>
            <person name="Nishida H."/>
            <person name="Aasland R."/>
            <person name="Huzurbazar S."/>
            <person name="Westhof E."/>
            <person name="Delsuc F."/>
            <person name="Lehrach H."/>
            <person name="Reinhardt R."/>
            <person name="Weissenbach J."/>
            <person name="Roy S.W."/>
            <person name="Artiguenave F."/>
            <person name="Postlethwait J.H."/>
            <person name="Manak J.R."/>
            <person name="Thompson E.M."/>
            <person name="Jaillon O."/>
            <person name="Du Pasquier L."/>
            <person name="Boudinot P."/>
            <person name="Liberles D.A."/>
            <person name="Volff J.N."/>
            <person name="Philippe H."/>
            <person name="Lenhard B."/>
            <person name="Roest Crollius H."/>
            <person name="Wincker P."/>
            <person name="Chourrout D."/>
        </authorList>
    </citation>
    <scope>NUCLEOTIDE SEQUENCE [LARGE SCALE GENOMIC DNA]</scope>
</reference>
<name>E4XCS7_OIKDI</name>
<sequence length="67" mass="7425">MMLLTGLLVFFAQADIVRYLPRYSVKLKGGVDQARALSKARRATSRHSTTQNGKISGISTARREESN</sequence>
<dbReference type="AlphaFoldDB" id="E4XCS7"/>
<dbReference type="Proteomes" id="UP000001307">
    <property type="component" value="Unassembled WGS sequence"/>
</dbReference>
<proteinExistence type="predicted"/>
<evidence type="ECO:0000313" key="2">
    <source>
        <dbReference type="EMBL" id="CBY09402.1"/>
    </source>
</evidence>